<evidence type="ECO:0000256" key="1">
    <source>
        <dbReference type="SAM" id="MobiDB-lite"/>
    </source>
</evidence>
<dbReference type="Proteomes" id="UP000503349">
    <property type="component" value="Chromosome 23"/>
</dbReference>
<keyword evidence="3" id="KW-1185">Reference proteome</keyword>
<feature type="region of interest" description="Disordered" evidence="1">
    <location>
        <begin position="60"/>
        <end position="89"/>
    </location>
</feature>
<dbReference type="AlphaFoldDB" id="A0A6G1QU85"/>
<accession>A0A6G1QU85</accession>
<dbReference type="EMBL" id="CM015734">
    <property type="protein sequence ID" value="KAF3706047.1"/>
    <property type="molecule type" value="Genomic_DNA"/>
</dbReference>
<sequence length="116" mass="13097">MFLLCDDRVISSYSLCELKHNHVGNRCSKLTNCVHMEPFKVTWTFECVDTAHLGNCGSQNHEGLKESAADTSVSDSREHIQTSVSDGSGPFRQREDINIMQVVVMLRLNIQIQPIF</sequence>
<reference evidence="2 3" key="1">
    <citation type="submission" date="2019-02" db="EMBL/GenBank/DDBJ databases">
        <title>Opniocepnalus argus genome.</title>
        <authorList>
            <person name="Zhou C."/>
            <person name="Xiao S."/>
        </authorList>
    </citation>
    <scope>NUCLEOTIDE SEQUENCE [LARGE SCALE GENOMIC DNA]</scope>
    <source>
        <strain evidence="2">OARG1902GOOAL</strain>
        <tissue evidence="2">Muscle</tissue>
    </source>
</reference>
<gene>
    <name evidence="2" type="ORF">EXN66_Car021738</name>
</gene>
<protein>
    <submittedName>
        <fullName evidence="2">Uncharacterized protein</fullName>
    </submittedName>
</protein>
<proteinExistence type="predicted"/>
<name>A0A6G1QU85_CHAAH</name>
<organism evidence="2 3">
    <name type="scientific">Channa argus</name>
    <name type="common">Northern snakehead</name>
    <name type="synonym">Ophicephalus argus</name>
    <dbReference type="NCBI Taxonomy" id="215402"/>
    <lineage>
        <taxon>Eukaryota</taxon>
        <taxon>Metazoa</taxon>
        <taxon>Chordata</taxon>
        <taxon>Craniata</taxon>
        <taxon>Vertebrata</taxon>
        <taxon>Euteleostomi</taxon>
        <taxon>Actinopterygii</taxon>
        <taxon>Neopterygii</taxon>
        <taxon>Teleostei</taxon>
        <taxon>Neoteleostei</taxon>
        <taxon>Acanthomorphata</taxon>
        <taxon>Anabantaria</taxon>
        <taxon>Anabantiformes</taxon>
        <taxon>Channoidei</taxon>
        <taxon>Channidae</taxon>
        <taxon>Channa</taxon>
    </lineage>
</organism>
<evidence type="ECO:0000313" key="2">
    <source>
        <dbReference type="EMBL" id="KAF3706047.1"/>
    </source>
</evidence>
<reference evidence="3" key="2">
    <citation type="submission" date="2019-02" db="EMBL/GenBank/DDBJ databases">
        <title>Opniocepnalus argus Var Kimnra genome.</title>
        <authorList>
            <person name="Zhou C."/>
            <person name="Xiao S."/>
        </authorList>
    </citation>
    <scope>NUCLEOTIDE SEQUENCE [LARGE SCALE GENOMIC DNA]</scope>
</reference>
<evidence type="ECO:0000313" key="3">
    <source>
        <dbReference type="Proteomes" id="UP000503349"/>
    </source>
</evidence>